<dbReference type="PANTHER" id="PTHR43479">
    <property type="entry name" value="ACREF/ENVCD OPERON REPRESSOR-RELATED"/>
    <property type="match status" value="1"/>
</dbReference>
<dbReference type="GO" id="GO:0003677">
    <property type="term" value="F:DNA binding"/>
    <property type="evidence" value="ECO:0007669"/>
    <property type="project" value="UniProtKB-UniRule"/>
</dbReference>
<protein>
    <submittedName>
        <fullName evidence="4">Helix-turn-helix transcriptional regulator</fullName>
    </submittedName>
</protein>
<evidence type="ECO:0000259" key="3">
    <source>
        <dbReference type="PROSITE" id="PS50977"/>
    </source>
</evidence>
<feature type="DNA-binding region" description="H-T-H motif" evidence="2">
    <location>
        <begin position="29"/>
        <end position="48"/>
    </location>
</feature>
<organism evidence="4 5">
    <name type="scientific">Pontibacter qinzhouensis</name>
    <dbReference type="NCBI Taxonomy" id="2603253"/>
    <lineage>
        <taxon>Bacteria</taxon>
        <taxon>Pseudomonadati</taxon>
        <taxon>Bacteroidota</taxon>
        <taxon>Cytophagia</taxon>
        <taxon>Cytophagales</taxon>
        <taxon>Hymenobacteraceae</taxon>
        <taxon>Pontibacter</taxon>
    </lineage>
</organism>
<keyword evidence="1 2" id="KW-0238">DNA-binding</keyword>
<dbReference type="Proteomes" id="UP000321926">
    <property type="component" value="Unassembled WGS sequence"/>
</dbReference>
<dbReference type="RefSeq" id="WP_147921243.1">
    <property type="nucleotide sequence ID" value="NZ_VRTY01000024.1"/>
</dbReference>
<evidence type="ECO:0000313" key="5">
    <source>
        <dbReference type="Proteomes" id="UP000321926"/>
    </source>
</evidence>
<gene>
    <name evidence="4" type="ORF">FVR03_08105</name>
</gene>
<dbReference type="PRINTS" id="PR00455">
    <property type="entry name" value="HTHTETR"/>
</dbReference>
<evidence type="ECO:0000256" key="1">
    <source>
        <dbReference type="ARBA" id="ARBA00023125"/>
    </source>
</evidence>
<dbReference type="AlphaFoldDB" id="A0A5C8K9M2"/>
<dbReference type="PANTHER" id="PTHR43479:SF11">
    <property type="entry name" value="ACREF_ENVCD OPERON REPRESSOR-RELATED"/>
    <property type="match status" value="1"/>
</dbReference>
<sequence>MSEKDELVKQEILKEAQKLFRQYGCTKTTMEDIAKAAGKGKSTLYYYYKSKDEIFDEVVCREIEDVFCSVKQEVDKLESAEDKLRTLCYTKFKILQEKANLHNVIKGDIEANF</sequence>
<evidence type="ECO:0000313" key="4">
    <source>
        <dbReference type="EMBL" id="TXK48127.1"/>
    </source>
</evidence>
<name>A0A5C8K9M2_9BACT</name>
<dbReference type="InterPro" id="IPR050624">
    <property type="entry name" value="HTH-type_Tx_Regulator"/>
</dbReference>
<dbReference type="Pfam" id="PF00440">
    <property type="entry name" value="TetR_N"/>
    <property type="match status" value="1"/>
</dbReference>
<comment type="caution">
    <text evidence="4">The sequence shown here is derived from an EMBL/GenBank/DDBJ whole genome shotgun (WGS) entry which is preliminary data.</text>
</comment>
<dbReference type="OrthoDB" id="9789566at2"/>
<accession>A0A5C8K9M2</accession>
<feature type="non-terminal residue" evidence="4">
    <location>
        <position position="113"/>
    </location>
</feature>
<dbReference type="PROSITE" id="PS50977">
    <property type="entry name" value="HTH_TETR_2"/>
    <property type="match status" value="1"/>
</dbReference>
<dbReference type="EMBL" id="VRTY01000024">
    <property type="protein sequence ID" value="TXK48127.1"/>
    <property type="molecule type" value="Genomic_DNA"/>
</dbReference>
<feature type="domain" description="HTH tetR-type" evidence="3">
    <location>
        <begin position="6"/>
        <end position="66"/>
    </location>
</feature>
<reference evidence="4 5" key="1">
    <citation type="submission" date="2019-08" db="EMBL/GenBank/DDBJ databases">
        <authorList>
            <person name="Shi S."/>
        </authorList>
    </citation>
    <scope>NUCLEOTIDE SEQUENCE [LARGE SCALE GENOMIC DNA]</scope>
    <source>
        <strain evidence="4 5">GY10130</strain>
    </source>
</reference>
<dbReference type="Gene3D" id="1.10.10.60">
    <property type="entry name" value="Homeodomain-like"/>
    <property type="match status" value="1"/>
</dbReference>
<dbReference type="InterPro" id="IPR001647">
    <property type="entry name" value="HTH_TetR"/>
</dbReference>
<dbReference type="Gene3D" id="1.10.357.10">
    <property type="entry name" value="Tetracycline Repressor, domain 2"/>
    <property type="match status" value="1"/>
</dbReference>
<dbReference type="SUPFAM" id="SSF46689">
    <property type="entry name" value="Homeodomain-like"/>
    <property type="match status" value="1"/>
</dbReference>
<evidence type="ECO:0000256" key="2">
    <source>
        <dbReference type="PROSITE-ProRule" id="PRU00335"/>
    </source>
</evidence>
<dbReference type="InterPro" id="IPR009057">
    <property type="entry name" value="Homeodomain-like_sf"/>
</dbReference>
<keyword evidence="5" id="KW-1185">Reference proteome</keyword>
<proteinExistence type="predicted"/>